<dbReference type="PANTHER" id="PTHR40074">
    <property type="entry name" value="O-ACETYLTRANSFERASE WECH"/>
    <property type="match status" value="1"/>
</dbReference>
<name>A0A0W8FEY9_9ZZZZ</name>
<evidence type="ECO:0000256" key="5">
    <source>
        <dbReference type="ARBA" id="ARBA00023136"/>
    </source>
</evidence>
<dbReference type="PANTHER" id="PTHR40074:SF2">
    <property type="entry name" value="O-ACETYLTRANSFERASE WECH"/>
    <property type="match status" value="1"/>
</dbReference>
<feature type="transmembrane region" description="Helical" evidence="6">
    <location>
        <begin position="138"/>
        <end position="162"/>
    </location>
</feature>
<feature type="transmembrane region" description="Helical" evidence="6">
    <location>
        <begin position="174"/>
        <end position="193"/>
    </location>
</feature>
<feature type="transmembrane region" description="Helical" evidence="6">
    <location>
        <begin position="64"/>
        <end position="84"/>
    </location>
</feature>
<feature type="transmembrane region" description="Helical" evidence="6">
    <location>
        <begin position="20"/>
        <end position="43"/>
    </location>
</feature>
<evidence type="ECO:0000256" key="6">
    <source>
        <dbReference type="SAM" id="Phobius"/>
    </source>
</evidence>
<feature type="transmembrane region" description="Helical" evidence="6">
    <location>
        <begin position="205"/>
        <end position="230"/>
    </location>
</feature>
<keyword evidence="2" id="KW-1003">Cell membrane</keyword>
<evidence type="ECO:0000256" key="1">
    <source>
        <dbReference type="ARBA" id="ARBA00004651"/>
    </source>
</evidence>
<evidence type="ECO:0000256" key="3">
    <source>
        <dbReference type="ARBA" id="ARBA00022692"/>
    </source>
</evidence>
<feature type="domain" description="Acyltransferase 3" evidence="7">
    <location>
        <begin position="18"/>
        <end position="330"/>
    </location>
</feature>
<dbReference type="EMBL" id="LNQE01001288">
    <property type="protein sequence ID" value="KUG19456.1"/>
    <property type="molecule type" value="Genomic_DNA"/>
</dbReference>
<sequence length="355" mass="40129">MALPLIDVVTALATLNMLLSFVLLQFAVPMFIFITGFVLSLRYSGRFSTAAFYRRRLATILPPYLLFTFVYMVLPPGLTAYIWPAKAASVQTFIIDLLTGTAHYHLWFFVLIIQLYLIYPLIAAMYGVCAEYEQEYPLLGAVLALQILWSTGIIAGGVDLLWHSVTGSMFPEYVYFPEYIFYFIAGIHVHHNFDRFREAVHRVSGIKILFASAVTAGALSLLLIAGTIRYGTFNGISGMYSLFETVAEPFYYVTIIALAFIVAEWLTASKNAASQLLKTTGDYSFGIYLIHPLFLLLGTEVLARVFFIDWYDWIFYPANFLFTFGVSYVMVLLLSHLPWSGLILGTRAQRAKDRQ</sequence>
<protein>
    <submittedName>
        <fullName evidence="8">Integral membrane protein</fullName>
    </submittedName>
</protein>
<evidence type="ECO:0000259" key="7">
    <source>
        <dbReference type="Pfam" id="PF01757"/>
    </source>
</evidence>
<dbReference type="GO" id="GO:0005886">
    <property type="term" value="C:plasma membrane"/>
    <property type="evidence" value="ECO:0007669"/>
    <property type="project" value="UniProtKB-SubCell"/>
</dbReference>
<feature type="transmembrane region" description="Helical" evidence="6">
    <location>
        <begin position="320"/>
        <end position="345"/>
    </location>
</feature>
<feature type="transmembrane region" description="Helical" evidence="6">
    <location>
        <begin position="250"/>
        <end position="267"/>
    </location>
</feature>
<keyword evidence="4 6" id="KW-1133">Transmembrane helix</keyword>
<feature type="transmembrane region" description="Helical" evidence="6">
    <location>
        <begin position="288"/>
        <end position="308"/>
    </location>
</feature>
<dbReference type="InterPro" id="IPR002656">
    <property type="entry name" value="Acyl_transf_3_dom"/>
</dbReference>
<feature type="transmembrane region" description="Helical" evidence="6">
    <location>
        <begin position="104"/>
        <end position="126"/>
    </location>
</feature>
<dbReference type="Pfam" id="PF01757">
    <property type="entry name" value="Acyl_transf_3"/>
    <property type="match status" value="1"/>
</dbReference>
<dbReference type="GO" id="GO:0016413">
    <property type="term" value="F:O-acetyltransferase activity"/>
    <property type="evidence" value="ECO:0007669"/>
    <property type="project" value="TreeGrafter"/>
</dbReference>
<dbReference type="GO" id="GO:0009246">
    <property type="term" value="P:enterobacterial common antigen biosynthetic process"/>
    <property type="evidence" value="ECO:0007669"/>
    <property type="project" value="TreeGrafter"/>
</dbReference>
<organism evidence="8">
    <name type="scientific">hydrocarbon metagenome</name>
    <dbReference type="NCBI Taxonomy" id="938273"/>
    <lineage>
        <taxon>unclassified sequences</taxon>
        <taxon>metagenomes</taxon>
        <taxon>ecological metagenomes</taxon>
    </lineage>
</organism>
<dbReference type="AlphaFoldDB" id="A0A0W8FEY9"/>
<comment type="subcellular location">
    <subcellularLocation>
        <location evidence="1">Cell membrane</location>
        <topology evidence="1">Multi-pass membrane protein</topology>
    </subcellularLocation>
</comment>
<evidence type="ECO:0000256" key="4">
    <source>
        <dbReference type="ARBA" id="ARBA00022989"/>
    </source>
</evidence>
<gene>
    <name evidence="8" type="ORF">ASZ90_010826</name>
</gene>
<evidence type="ECO:0000313" key="8">
    <source>
        <dbReference type="EMBL" id="KUG19456.1"/>
    </source>
</evidence>
<keyword evidence="3 6" id="KW-0812">Transmembrane</keyword>
<evidence type="ECO:0000256" key="2">
    <source>
        <dbReference type="ARBA" id="ARBA00022475"/>
    </source>
</evidence>
<keyword evidence="5 6" id="KW-0472">Membrane</keyword>
<proteinExistence type="predicted"/>
<comment type="caution">
    <text evidence="8">The sequence shown here is derived from an EMBL/GenBank/DDBJ whole genome shotgun (WGS) entry which is preliminary data.</text>
</comment>
<reference evidence="8" key="1">
    <citation type="journal article" date="2015" name="Proc. Natl. Acad. Sci. U.S.A.">
        <title>Networks of energetic and metabolic interactions define dynamics in microbial communities.</title>
        <authorList>
            <person name="Embree M."/>
            <person name="Liu J.K."/>
            <person name="Al-Bassam M.M."/>
            <person name="Zengler K."/>
        </authorList>
    </citation>
    <scope>NUCLEOTIDE SEQUENCE</scope>
</reference>
<accession>A0A0W8FEY9</accession>